<dbReference type="PANTHER" id="PTHR21192:SF2">
    <property type="entry name" value="NADH DEHYDROGENASE [UBIQUINONE] 1 ALPHA SUBCOMPLEX ASSEMBLY FACTOR 3"/>
    <property type="match status" value="1"/>
</dbReference>
<dbReference type="InterPro" id="IPR007523">
    <property type="entry name" value="NDUFAF3/AAMDC"/>
</dbReference>
<sequence>MLRSRFINLFKQCRKAPVFVTRRCYGKMDFPEFEELANKTSLDIASEDSDLHHLYLRGYIVGGFKFTHTTVYGPVAILDSAVFGWNVVRPEAITAESLALFHLIHPKLDMVVIGTGDTFHPLPSSVYDEMKSHGVAIEVQRTAHACGIYNLLRTKGSQTIGAALIPITNAQNQNVKVLHQGRSNPKLGSRT</sequence>
<dbReference type="SUPFAM" id="SSF64076">
    <property type="entry name" value="MTH938-like"/>
    <property type="match status" value="1"/>
</dbReference>
<dbReference type="EMBL" id="LR788394">
    <property type="protein sequence ID" value="CAB3264256.1"/>
    <property type="molecule type" value="mRNA"/>
</dbReference>
<organism evidence="1">
    <name type="scientific">Phallusia mammillata</name>
    <dbReference type="NCBI Taxonomy" id="59560"/>
    <lineage>
        <taxon>Eukaryota</taxon>
        <taxon>Metazoa</taxon>
        <taxon>Chordata</taxon>
        <taxon>Tunicata</taxon>
        <taxon>Ascidiacea</taxon>
        <taxon>Phlebobranchia</taxon>
        <taxon>Ascidiidae</taxon>
        <taxon>Phallusia</taxon>
    </lineage>
</organism>
<proteinExistence type="evidence at transcript level"/>
<name>A0A6F9DMP1_9ASCI</name>
<dbReference type="Gene3D" id="3.40.1230.10">
    <property type="entry name" value="MTH938-like"/>
    <property type="match status" value="1"/>
</dbReference>
<accession>A0A6F9DMP1</accession>
<dbReference type="AlphaFoldDB" id="A0A6F9DMP1"/>
<dbReference type="GO" id="GO:0032981">
    <property type="term" value="P:mitochondrial respiratory chain complex I assembly"/>
    <property type="evidence" value="ECO:0007669"/>
    <property type="project" value="TreeGrafter"/>
</dbReference>
<gene>
    <name evidence="1" type="primary">Ndufaf3</name>
</gene>
<dbReference type="GO" id="GO:0005743">
    <property type="term" value="C:mitochondrial inner membrane"/>
    <property type="evidence" value="ECO:0007669"/>
    <property type="project" value="TreeGrafter"/>
</dbReference>
<dbReference type="PANTHER" id="PTHR21192">
    <property type="entry name" value="NUCLEAR PROTEIN E3-3"/>
    <property type="match status" value="1"/>
</dbReference>
<keyword evidence="1" id="KW-0830">Ubiquinone</keyword>
<reference evidence="1" key="1">
    <citation type="submission" date="2020-04" db="EMBL/GenBank/DDBJ databases">
        <authorList>
            <person name="Neveu A P."/>
        </authorList>
    </citation>
    <scope>NUCLEOTIDE SEQUENCE</scope>
    <source>
        <tissue evidence="1">Whole embryo</tissue>
    </source>
</reference>
<evidence type="ECO:0000313" key="1">
    <source>
        <dbReference type="EMBL" id="CAB3264256.1"/>
    </source>
</evidence>
<protein>
    <submittedName>
        <fullName evidence="1">NADH dehydrogenase [ubiquinone] 1 alpha subcomplex assembly factor 3-like</fullName>
    </submittedName>
</protein>
<dbReference type="InterPro" id="IPR036748">
    <property type="entry name" value="MTH938-like_sf"/>
</dbReference>
<dbReference type="Pfam" id="PF04430">
    <property type="entry name" value="DUF498"/>
    <property type="match status" value="1"/>
</dbReference>